<dbReference type="Pfam" id="PF16377">
    <property type="entry name" value="DUF4987"/>
    <property type="match status" value="1"/>
</dbReference>
<protein>
    <submittedName>
        <fullName evidence="3">DUF4302 domain-containing protein</fullName>
    </submittedName>
</protein>
<dbReference type="Proteomes" id="UP000823661">
    <property type="component" value="Unassembled WGS sequence"/>
</dbReference>
<gene>
    <name evidence="3" type="ORF">IAC06_06700</name>
</gene>
<evidence type="ECO:0000313" key="4">
    <source>
        <dbReference type="Proteomes" id="UP000823661"/>
    </source>
</evidence>
<sequence length="431" mass="47897">MKKIFLISAAAVMALSTVSCVNEIEDVFPVSSSERLSQKERECLDLLLSSPQGWLIQYYPASTREFGGCTFAAVFNDDGSVTVTSEQAADASVTVTSHYSINTSSSVVLTFDTYNSYIHAWSDPDIYGQNYFDGDFEFAFESGDRHQLIFRAVKTGNRTVFTALDENMDIVSAIKQVQDMKNQYFISYDVYGEIIEANSSGYNCLTYHQLHTGEGSSYYSYQEIPFAYSLDGITLYEPFELNGMSVQNFVWNAETETYVSSDAVDRYGNPLTIEAKGQRHPYFIPYEGYLGTYTFSTSAGTYELEFAPSGDGSTYTVSEIEGFSFTVGWTPSGYLTLNAQYVGTYDQYYIWICPWDSNSGYLTWSTSVGLNLVNESNDPDNISFTFEDNGVWGTYTANAILLYVFTSQTASSGTAAGSLAQIVPHSLVKNN</sequence>
<dbReference type="InterPro" id="IPR025396">
    <property type="entry name" value="DUF4302"/>
</dbReference>
<dbReference type="Pfam" id="PF14135">
    <property type="entry name" value="DUF4302"/>
    <property type="match status" value="1"/>
</dbReference>
<dbReference type="EMBL" id="JADIMI010000066">
    <property type="protein sequence ID" value="MBO8452555.1"/>
    <property type="molecule type" value="Genomic_DNA"/>
</dbReference>
<dbReference type="InterPro" id="IPR032271">
    <property type="entry name" value="DUF4987"/>
</dbReference>
<keyword evidence="1" id="KW-0732">Signal</keyword>
<accession>A0A9D9EVS6</accession>
<feature type="domain" description="DUF4987" evidence="2">
    <location>
        <begin position="273"/>
        <end position="391"/>
    </location>
</feature>
<feature type="signal peptide" evidence="1">
    <location>
        <begin position="1"/>
        <end position="21"/>
    </location>
</feature>
<name>A0A9D9EVS6_9BACT</name>
<evidence type="ECO:0000256" key="1">
    <source>
        <dbReference type="SAM" id="SignalP"/>
    </source>
</evidence>
<reference evidence="3" key="2">
    <citation type="journal article" date="2021" name="PeerJ">
        <title>Extensive microbial diversity within the chicken gut microbiome revealed by metagenomics and culture.</title>
        <authorList>
            <person name="Gilroy R."/>
            <person name="Ravi A."/>
            <person name="Getino M."/>
            <person name="Pursley I."/>
            <person name="Horton D.L."/>
            <person name="Alikhan N.F."/>
            <person name="Baker D."/>
            <person name="Gharbi K."/>
            <person name="Hall N."/>
            <person name="Watson M."/>
            <person name="Adriaenssens E.M."/>
            <person name="Foster-Nyarko E."/>
            <person name="Jarju S."/>
            <person name="Secka A."/>
            <person name="Antonio M."/>
            <person name="Oren A."/>
            <person name="Chaudhuri R.R."/>
            <person name="La Ragione R."/>
            <person name="Hildebrand F."/>
            <person name="Pallen M.J."/>
        </authorList>
    </citation>
    <scope>NUCLEOTIDE SEQUENCE</scope>
    <source>
        <strain evidence="3">B1-20833</strain>
    </source>
</reference>
<evidence type="ECO:0000313" key="3">
    <source>
        <dbReference type="EMBL" id="MBO8452555.1"/>
    </source>
</evidence>
<proteinExistence type="predicted"/>
<feature type="chain" id="PRO_5038563280" evidence="1">
    <location>
        <begin position="22"/>
        <end position="431"/>
    </location>
</feature>
<comment type="caution">
    <text evidence="3">The sequence shown here is derived from an EMBL/GenBank/DDBJ whole genome shotgun (WGS) entry which is preliminary data.</text>
</comment>
<dbReference type="AlphaFoldDB" id="A0A9D9EVS6"/>
<reference evidence="3" key="1">
    <citation type="submission" date="2020-10" db="EMBL/GenBank/DDBJ databases">
        <authorList>
            <person name="Gilroy R."/>
        </authorList>
    </citation>
    <scope>NUCLEOTIDE SEQUENCE</scope>
    <source>
        <strain evidence="3">B1-20833</strain>
    </source>
</reference>
<evidence type="ECO:0000259" key="2">
    <source>
        <dbReference type="Pfam" id="PF16377"/>
    </source>
</evidence>
<dbReference type="PROSITE" id="PS51257">
    <property type="entry name" value="PROKAR_LIPOPROTEIN"/>
    <property type="match status" value="1"/>
</dbReference>
<organism evidence="3 4">
    <name type="scientific">Candidatus Cryptobacteroides intestinavium</name>
    <dbReference type="NCBI Taxonomy" id="2840766"/>
    <lineage>
        <taxon>Bacteria</taxon>
        <taxon>Pseudomonadati</taxon>
        <taxon>Bacteroidota</taxon>
        <taxon>Bacteroidia</taxon>
        <taxon>Bacteroidales</taxon>
        <taxon>Candidatus Cryptobacteroides</taxon>
    </lineage>
</organism>